<dbReference type="EMBL" id="CAJVPU010034069">
    <property type="protein sequence ID" value="CAG8724182.1"/>
    <property type="molecule type" value="Genomic_DNA"/>
</dbReference>
<name>A0ACA9PTA3_9GLOM</name>
<evidence type="ECO:0000313" key="1">
    <source>
        <dbReference type="EMBL" id="CAG8724182.1"/>
    </source>
</evidence>
<accession>A0ACA9PTA3</accession>
<sequence>CRFGAFPLRLGYFVFTNAVSWSHLLVLSLSYHMLVPLLELSYAGVIVF</sequence>
<keyword evidence="2" id="KW-1185">Reference proteome</keyword>
<comment type="caution">
    <text evidence="1">The sequence shown here is derived from an EMBL/GenBank/DDBJ whole genome shotgun (WGS) entry which is preliminary data.</text>
</comment>
<evidence type="ECO:0000313" key="2">
    <source>
        <dbReference type="Proteomes" id="UP000789702"/>
    </source>
</evidence>
<proteinExistence type="predicted"/>
<reference evidence="1" key="1">
    <citation type="submission" date="2021-06" db="EMBL/GenBank/DDBJ databases">
        <authorList>
            <person name="Kallberg Y."/>
            <person name="Tangrot J."/>
            <person name="Rosling A."/>
        </authorList>
    </citation>
    <scope>NUCLEOTIDE SEQUENCE</scope>
    <source>
        <strain evidence="1">IL203A</strain>
    </source>
</reference>
<feature type="non-terminal residue" evidence="1">
    <location>
        <position position="1"/>
    </location>
</feature>
<organism evidence="1 2">
    <name type="scientific">Dentiscutata heterogama</name>
    <dbReference type="NCBI Taxonomy" id="1316150"/>
    <lineage>
        <taxon>Eukaryota</taxon>
        <taxon>Fungi</taxon>
        <taxon>Fungi incertae sedis</taxon>
        <taxon>Mucoromycota</taxon>
        <taxon>Glomeromycotina</taxon>
        <taxon>Glomeromycetes</taxon>
        <taxon>Diversisporales</taxon>
        <taxon>Gigasporaceae</taxon>
        <taxon>Dentiscutata</taxon>
    </lineage>
</organism>
<dbReference type="Proteomes" id="UP000789702">
    <property type="component" value="Unassembled WGS sequence"/>
</dbReference>
<gene>
    <name evidence="1" type="ORF">DHETER_LOCUS13012</name>
</gene>
<protein>
    <submittedName>
        <fullName evidence="1">11611_t:CDS:1</fullName>
    </submittedName>
</protein>